<keyword evidence="3" id="KW-1185">Reference proteome</keyword>
<accession>A0A0A2STX0</accession>
<comment type="caution">
    <text evidence="2">The sequence shown here is derived from an EMBL/GenBank/DDBJ whole genome shotgun (WGS) entry which is preliminary data.</text>
</comment>
<dbReference type="EMBL" id="JNCF01000003">
    <property type="protein sequence ID" value="KGP64207.1"/>
    <property type="molecule type" value="Genomic_DNA"/>
</dbReference>
<gene>
    <name evidence="2" type="ORF">EP47_03905</name>
</gene>
<evidence type="ECO:0000256" key="1">
    <source>
        <dbReference type="SAM" id="SignalP"/>
    </source>
</evidence>
<sequence>MNKLINLAVLSLSSSLAFAGPLTQKGEVDVHITSKNPSAIAKNLTFKLPQYELSTEAKSYLHEQLSEYPKNGINTASFSSELPRKVKLGMQLTPVLDQGYHGSCVTFAVTGAINAALGAGDYVSQLCNLELGSYLAIHDKAPASGWNGSFGYWVLQQISEYGIISQNYQKLNGCAGVREYPLEDENNEGKPMSDSEFRAHSIPVSNLISWEAILKDEESFSTKTDMDQIVYQIKEELAKGNRLTVGMLLDVYVGDAGAVGNNRAYHDTWMLTPDIVLDAMNGMIYAGHELIITGYDDDLEVMDDEGHVNRGVFTLRNSWSKFAGDQGDYYVTYDYIKFLAMEVMAIRMKEKAVA</sequence>
<dbReference type="AlphaFoldDB" id="A0A0A2STX0"/>
<dbReference type="InterPro" id="IPR038765">
    <property type="entry name" value="Papain-like_cys_pep_sf"/>
</dbReference>
<feature type="chain" id="PRO_5002004556" description="Peptidase C1" evidence="1">
    <location>
        <begin position="20"/>
        <end position="354"/>
    </location>
</feature>
<dbReference type="CDD" id="cd02619">
    <property type="entry name" value="Peptidase_C1"/>
    <property type="match status" value="1"/>
</dbReference>
<evidence type="ECO:0008006" key="4">
    <source>
        <dbReference type="Google" id="ProtNLM"/>
    </source>
</evidence>
<protein>
    <recommendedName>
        <fullName evidence="4">Peptidase C1</fullName>
    </recommendedName>
</protein>
<dbReference type="SUPFAM" id="SSF54001">
    <property type="entry name" value="Cysteine proteinases"/>
    <property type="match status" value="1"/>
</dbReference>
<dbReference type="STRING" id="1498499.EP47_03905"/>
<dbReference type="OrthoDB" id="5633948at2"/>
<keyword evidence="1" id="KW-0732">Signal</keyword>
<dbReference type="RefSeq" id="WP_035886864.1">
    <property type="nucleotide sequence ID" value="NZ_JNCF01000003.1"/>
</dbReference>
<dbReference type="Gene3D" id="3.90.70.10">
    <property type="entry name" value="Cysteine proteinases"/>
    <property type="match status" value="1"/>
</dbReference>
<evidence type="ECO:0000313" key="3">
    <source>
        <dbReference type="Proteomes" id="UP000054422"/>
    </source>
</evidence>
<reference evidence="2 3" key="1">
    <citation type="submission" date="2014-05" db="EMBL/GenBank/DDBJ databases">
        <authorList>
            <person name="Rizzardi K."/>
            <person name="Winiecka-Krusnell J."/>
            <person name="Ramliden M."/>
            <person name="Alm E."/>
            <person name="Andersson S."/>
            <person name="Byfors S."/>
        </authorList>
    </citation>
    <scope>NUCLEOTIDE SEQUENCE [LARGE SCALE GENOMIC DNA]</scope>
    <source>
        <strain evidence="2 3">LEGN</strain>
    </source>
</reference>
<dbReference type="Proteomes" id="UP000054422">
    <property type="component" value="Unassembled WGS sequence"/>
</dbReference>
<feature type="signal peptide" evidence="1">
    <location>
        <begin position="1"/>
        <end position="19"/>
    </location>
</feature>
<evidence type="ECO:0000313" key="2">
    <source>
        <dbReference type="EMBL" id="KGP64207.1"/>
    </source>
</evidence>
<organism evidence="2 3">
    <name type="scientific">Legionella norrlandica</name>
    <dbReference type="NCBI Taxonomy" id="1498499"/>
    <lineage>
        <taxon>Bacteria</taxon>
        <taxon>Pseudomonadati</taxon>
        <taxon>Pseudomonadota</taxon>
        <taxon>Gammaproteobacteria</taxon>
        <taxon>Legionellales</taxon>
        <taxon>Legionellaceae</taxon>
        <taxon>Legionella</taxon>
    </lineage>
</organism>
<name>A0A0A2STX0_9GAMM</name>
<proteinExistence type="predicted"/>